<feature type="compositionally biased region" description="Basic and acidic residues" evidence="1">
    <location>
        <begin position="118"/>
        <end position="127"/>
    </location>
</feature>
<dbReference type="AlphaFoldDB" id="A0A1B6PRB2"/>
<sequence length="181" mass="19788">MMRMKNRGRGSDFPALHRQTSMTMTPCCSCFLEGHQVRAPTTSHQARDAVHRAIHLRLSRPVRVSGDIGGAWAGQERQGHRRGQEGAEAPPTPGQGRRCRGAAPPPRRARKELGRHRAAAEVEKERGAATPELGRQHTSGLGRPRYGGYVRLMESRKVTKAKGKVGGRDKVGSMGPTIICE</sequence>
<feature type="region of interest" description="Disordered" evidence="1">
    <location>
        <begin position="67"/>
        <end position="146"/>
    </location>
</feature>
<reference evidence="3" key="3">
    <citation type="journal article" date="2018" name="Plant J.">
        <title>The Sorghum bicolor reference genome: improved assembly, gene annotations, a transcriptome atlas, and signatures of genome organization.</title>
        <authorList>
            <person name="McCormick R.F."/>
            <person name="Truong S.K."/>
            <person name="Sreedasyam A."/>
            <person name="Jenkins J."/>
            <person name="Shu S."/>
            <person name="Sims D."/>
            <person name="Kennedy M."/>
            <person name="Amirebrahimi M."/>
            <person name="Weers B.D."/>
            <person name="McKinley B."/>
            <person name="Mattison A."/>
            <person name="Morishige D.T."/>
            <person name="Grimwood J."/>
            <person name="Schmutz J."/>
            <person name="Mullet J.E."/>
        </authorList>
    </citation>
    <scope>NUCLEOTIDE SEQUENCE [LARGE SCALE GENOMIC DNA]</scope>
    <source>
        <strain evidence="3">cv. BTx623</strain>
    </source>
</reference>
<evidence type="ECO:0000313" key="3">
    <source>
        <dbReference type="Proteomes" id="UP000000768"/>
    </source>
</evidence>
<dbReference type="EMBL" id="CM000764">
    <property type="protein sequence ID" value="KXG28209.1"/>
    <property type="molecule type" value="Genomic_DNA"/>
</dbReference>
<accession>A0A1B6PRB2</accession>
<feature type="compositionally biased region" description="Basic residues" evidence="1">
    <location>
        <begin position="107"/>
        <end position="117"/>
    </location>
</feature>
<gene>
    <name evidence="2" type="ORF">SORBI_3005G097700</name>
</gene>
<dbReference type="ExpressionAtlas" id="A0A1B6PRB2">
    <property type="expression patterns" value="baseline and differential"/>
</dbReference>
<dbReference type="Gramene" id="KXG28210">
    <property type="protein sequence ID" value="KXG28210"/>
    <property type="gene ID" value="SORBI_3005G097700"/>
</dbReference>
<reference evidence="2 3" key="1">
    <citation type="journal article" date="2009" name="Nature">
        <title>The Sorghum bicolor genome and the diversification of grasses.</title>
        <authorList>
            <person name="Paterson A.H."/>
            <person name="Bowers J.E."/>
            <person name="Bruggmann R."/>
            <person name="Dubchak I."/>
            <person name="Grimwood J."/>
            <person name="Gundlach H."/>
            <person name="Haberer G."/>
            <person name="Hellsten U."/>
            <person name="Mitros T."/>
            <person name="Poliakov A."/>
            <person name="Schmutz J."/>
            <person name="Spannagl M."/>
            <person name="Tang H."/>
            <person name="Wang X."/>
            <person name="Wicker T."/>
            <person name="Bharti A.K."/>
            <person name="Chapman J."/>
            <person name="Feltus F.A."/>
            <person name="Gowik U."/>
            <person name="Grigoriev I.V."/>
            <person name="Lyons E."/>
            <person name="Maher C.A."/>
            <person name="Martis M."/>
            <person name="Narechania A."/>
            <person name="Otillar R.P."/>
            <person name="Penning B.W."/>
            <person name="Salamov A.A."/>
            <person name="Wang Y."/>
            <person name="Zhang L."/>
            <person name="Carpita N.C."/>
            <person name="Freeling M."/>
            <person name="Gingle A.R."/>
            <person name="Hash C.T."/>
            <person name="Keller B."/>
            <person name="Klein P."/>
            <person name="Kresovich S."/>
            <person name="McCann M.C."/>
            <person name="Ming R."/>
            <person name="Peterson D.G."/>
            <person name="Mehboob-ur-Rahman"/>
            <person name="Ware D."/>
            <person name="Westhoff P."/>
            <person name="Mayer K.F."/>
            <person name="Messing J."/>
            <person name="Rokhsar D.S."/>
        </authorList>
    </citation>
    <scope>NUCLEOTIDE SEQUENCE [LARGE SCALE GENOMIC DNA]</scope>
    <source>
        <strain evidence="3">cv. BTx623</strain>
    </source>
</reference>
<name>A0A1B6PRB2_SORBI</name>
<organism evidence="2 3">
    <name type="scientific">Sorghum bicolor</name>
    <name type="common">Sorghum</name>
    <name type="synonym">Sorghum vulgare</name>
    <dbReference type="NCBI Taxonomy" id="4558"/>
    <lineage>
        <taxon>Eukaryota</taxon>
        <taxon>Viridiplantae</taxon>
        <taxon>Streptophyta</taxon>
        <taxon>Embryophyta</taxon>
        <taxon>Tracheophyta</taxon>
        <taxon>Spermatophyta</taxon>
        <taxon>Magnoliopsida</taxon>
        <taxon>Liliopsida</taxon>
        <taxon>Poales</taxon>
        <taxon>Poaceae</taxon>
        <taxon>PACMAD clade</taxon>
        <taxon>Panicoideae</taxon>
        <taxon>Andropogonodae</taxon>
        <taxon>Andropogoneae</taxon>
        <taxon>Sorghinae</taxon>
        <taxon>Sorghum</taxon>
    </lineage>
</organism>
<evidence type="ECO:0000256" key="1">
    <source>
        <dbReference type="SAM" id="MobiDB-lite"/>
    </source>
</evidence>
<protein>
    <submittedName>
        <fullName evidence="2">Uncharacterized protein</fullName>
    </submittedName>
</protein>
<dbReference type="Proteomes" id="UP000000768">
    <property type="component" value="Chromosome 5"/>
</dbReference>
<dbReference type="EMBL" id="CM000764">
    <property type="protein sequence ID" value="KXG28210.1"/>
    <property type="molecule type" value="Genomic_DNA"/>
</dbReference>
<dbReference type="InParanoid" id="A0A1B6PRB2"/>
<reference evidence="2" key="2">
    <citation type="submission" date="2017-02" db="EMBL/GenBank/DDBJ databases">
        <title>WGS assembly of Sorghum bicolor.</title>
        <authorList>
            <person name="Paterson A."/>
            <person name="Mullet J."/>
            <person name="Bowers J."/>
            <person name="Bruggmann R."/>
            <person name="Dubchak I."/>
            <person name="Grimwood J."/>
            <person name="Gundlach H."/>
            <person name="Haberer G."/>
            <person name="Hellsten U."/>
            <person name="Mitros T."/>
            <person name="Poliakov A."/>
            <person name="Schmutz J."/>
            <person name="Spannagl M."/>
            <person name="Tang H."/>
            <person name="Wang X."/>
            <person name="Wicker T."/>
            <person name="Bharti A."/>
            <person name="Chapman J."/>
            <person name="Feltus F."/>
            <person name="Gowik U."/>
            <person name="Grigoriev I."/>
            <person name="Lyons E."/>
            <person name="Maher C."/>
            <person name="Martis M."/>
            <person name="Narechania A."/>
            <person name="Otillar R."/>
            <person name="Penning B."/>
            <person name="Salamov A."/>
            <person name="Wang Y."/>
            <person name="Zhang L."/>
            <person name="Carpita N."/>
            <person name="Freeling M."/>
            <person name="Gingle A."/>
            <person name="Hash C."/>
            <person name="Keller B."/>
            <person name="Klein P."/>
            <person name="Kresovich S."/>
            <person name="Mccann M."/>
            <person name="Ming R."/>
            <person name="Peterson D."/>
            <person name="Rahman M."/>
            <person name="Ware D."/>
            <person name="Westhoff P."/>
            <person name="Mayer K."/>
            <person name="Messing J."/>
            <person name="Sims D."/>
            <person name="Jenkins J."/>
            <person name="Shu S."/>
            <person name="Rokhsar D."/>
        </authorList>
    </citation>
    <scope>NUCLEOTIDE SEQUENCE</scope>
</reference>
<feature type="region of interest" description="Disordered" evidence="1">
    <location>
        <begin position="159"/>
        <end position="181"/>
    </location>
</feature>
<keyword evidence="3" id="KW-1185">Reference proteome</keyword>
<dbReference type="Gramene" id="KXG28209">
    <property type="protein sequence ID" value="KXG28209"/>
    <property type="gene ID" value="SORBI_3005G097700"/>
</dbReference>
<proteinExistence type="predicted"/>
<evidence type="ECO:0000313" key="2">
    <source>
        <dbReference type="EMBL" id="KXG28209.1"/>
    </source>
</evidence>